<accession>A0A194PWJ9</accession>
<feature type="region of interest" description="Disordered" evidence="1">
    <location>
        <begin position="216"/>
        <end position="278"/>
    </location>
</feature>
<feature type="compositionally biased region" description="Gly residues" evidence="1">
    <location>
        <begin position="135"/>
        <end position="154"/>
    </location>
</feature>
<keyword evidence="3" id="KW-1185">Reference proteome</keyword>
<gene>
    <name evidence="2" type="ORF">RR46_09041</name>
</gene>
<feature type="compositionally biased region" description="Low complexity" evidence="1">
    <location>
        <begin position="265"/>
        <end position="278"/>
    </location>
</feature>
<dbReference type="STRING" id="66420.A0A194PWJ9"/>
<feature type="compositionally biased region" description="Pro residues" evidence="1">
    <location>
        <begin position="248"/>
        <end position="264"/>
    </location>
</feature>
<feature type="compositionally biased region" description="Basic and acidic residues" evidence="1">
    <location>
        <begin position="219"/>
        <end position="238"/>
    </location>
</feature>
<dbReference type="Proteomes" id="UP000053268">
    <property type="component" value="Unassembled WGS sequence"/>
</dbReference>
<evidence type="ECO:0000313" key="2">
    <source>
        <dbReference type="EMBL" id="KPI97134.1"/>
    </source>
</evidence>
<feature type="region of interest" description="Disordered" evidence="1">
    <location>
        <begin position="110"/>
        <end position="158"/>
    </location>
</feature>
<dbReference type="EMBL" id="KQ459590">
    <property type="protein sequence ID" value="KPI97134.1"/>
    <property type="molecule type" value="Genomic_DNA"/>
</dbReference>
<sequence length="377" mass="38589">MASGVSAGAVAGRARCEAARGAVRAAAARLESGAAARAQLERELRAPLQAAPADADPAHELWARWRAAGDLLAALAQPDVEPVAAAAAAAALQRDLPALRDALKQLPNTWTEQGRKLTRQAAVTTPSKPAPNSKHGGGAGGGAGGGGGGGGGSGEQRNAMGAGVWKRVRLKLEGRTGEQPRRALAPHEQVVLRACVCVCVRVSARTLADADLVTCAGGARDKGSDERREPVHDVRRLDGVGVSEAAPRPAPPRPAPHHAPPAPPRARASRPARPGAAARVLVAPMSRRCRGDVAVMSRRCEADCDGTEVTSSLAPLGRAKVSRVHSSVTFSSLCNSVVAARPAAAATSPPPLPPPPPPPHPPPPHPTPQPSTPYPFL</sequence>
<proteinExistence type="predicted"/>
<reference evidence="2 3" key="1">
    <citation type="journal article" date="2015" name="Nat. Commun.">
        <title>Outbred genome sequencing and CRISPR/Cas9 gene editing in butterflies.</title>
        <authorList>
            <person name="Li X."/>
            <person name="Fan D."/>
            <person name="Zhang W."/>
            <person name="Liu G."/>
            <person name="Zhang L."/>
            <person name="Zhao L."/>
            <person name="Fang X."/>
            <person name="Chen L."/>
            <person name="Dong Y."/>
            <person name="Chen Y."/>
            <person name="Ding Y."/>
            <person name="Zhao R."/>
            <person name="Feng M."/>
            <person name="Zhu Y."/>
            <person name="Feng Y."/>
            <person name="Jiang X."/>
            <person name="Zhu D."/>
            <person name="Xiang H."/>
            <person name="Feng X."/>
            <person name="Li S."/>
            <person name="Wang J."/>
            <person name="Zhang G."/>
            <person name="Kronforst M.R."/>
            <person name="Wang W."/>
        </authorList>
    </citation>
    <scope>NUCLEOTIDE SEQUENCE [LARGE SCALE GENOMIC DNA]</scope>
    <source>
        <strain evidence="2">Ya'a_city_454_Px</strain>
        <tissue evidence="2">Whole body</tissue>
    </source>
</reference>
<evidence type="ECO:0000313" key="3">
    <source>
        <dbReference type="Proteomes" id="UP000053268"/>
    </source>
</evidence>
<organism evidence="2 3">
    <name type="scientific">Papilio xuthus</name>
    <name type="common">Asian swallowtail butterfly</name>
    <dbReference type="NCBI Taxonomy" id="66420"/>
    <lineage>
        <taxon>Eukaryota</taxon>
        <taxon>Metazoa</taxon>
        <taxon>Ecdysozoa</taxon>
        <taxon>Arthropoda</taxon>
        <taxon>Hexapoda</taxon>
        <taxon>Insecta</taxon>
        <taxon>Pterygota</taxon>
        <taxon>Neoptera</taxon>
        <taxon>Endopterygota</taxon>
        <taxon>Lepidoptera</taxon>
        <taxon>Glossata</taxon>
        <taxon>Ditrysia</taxon>
        <taxon>Papilionoidea</taxon>
        <taxon>Papilionidae</taxon>
        <taxon>Papilioninae</taxon>
        <taxon>Papilio</taxon>
    </lineage>
</organism>
<protein>
    <submittedName>
        <fullName evidence="2">Uncharacterized protein</fullName>
    </submittedName>
</protein>
<feature type="compositionally biased region" description="Pro residues" evidence="1">
    <location>
        <begin position="348"/>
        <end position="377"/>
    </location>
</feature>
<dbReference type="AlphaFoldDB" id="A0A194PWJ9"/>
<feature type="region of interest" description="Disordered" evidence="1">
    <location>
        <begin position="341"/>
        <end position="377"/>
    </location>
</feature>
<evidence type="ECO:0000256" key="1">
    <source>
        <dbReference type="SAM" id="MobiDB-lite"/>
    </source>
</evidence>
<name>A0A194PWJ9_PAPXU</name>